<comment type="caution">
    <text evidence="6">The sequence shown here is derived from an EMBL/GenBank/DDBJ whole genome shotgun (WGS) entry which is preliminary data.</text>
</comment>
<dbReference type="GO" id="GO:0003700">
    <property type="term" value="F:DNA-binding transcription factor activity"/>
    <property type="evidence" value="ECO:0007669"/>
    <property type="project" value="InterPro"/>
</dbReference>
<dbReference type="Gene3D" id="3.40.190.290">
    <property type="match status" value="1"/>
</dbReference>
<evidence type="ECO:0000259" key="5">
    <source>
        <dbReference type="PROSITE" id="PS50931"/>
    </source>
</evidence>
<keyword evidence="3" id="KW-0238">DNA-binding</keyword>
<name>A0A317E2U4_9PROT</name>
<dbReference type="GO" id="GO:0003677">
    <property type="term" value="F:DNA binding"/>
    <property type="evidence" value="ECO:0007669"/>
    <property type="project" value="UniProtKB-KW"/>
</dbReference>
<keyword evidence="7" id="KW-1185">Reference proteome</keyword>
<organism evidence="6 7">
    <name type="scientific">Zavarzinia aquatilis</name>
    <dbReference type="NCBI Taxonomy" id="2211142"/>
    <lineage>
        <taxon>Bacteria</taxon>
        <taxon>Pseudomonadati</taxon>
        <taxon>Pseudomonadota</taxon>
        <taxon>Alphaproteobacteria</taxon>
        <taxon>Rhodospirillales</taxon>
        <taxon>Zavarziniaceae</taxon>
        <taxon>Zavarzinia</taxon>
    </lineage>
</organism>
<proteinExistence type="inferred from homology"/>
<dbReference type="SUPFAM" id="SSF53850">
    <property type="entry name" value="Periplasmic binding protein-like II"/>
    <property type="match status" value="1"/>
</dbReference>
<evidence type="ECO:0000256" key="3">
    <source>
        <dbReference type="ARBA" id="ARBA00023125"/>
    </source>
</evidence>
<dbReference type="InterPro" id="IPR036388">
    <property type="entry name" value="WH-like_DNA-bd_sf"/>
</dbReference>
<evidence type="ECO:0000313" key="6">
    <source>
        <dbReference type="EMBL" id="PWR21357.1"/>
    </source>
</evidence>
<dbReference type="RefSeq" id="WP_109906482.1">
    <property type="nucleotide sequence ID" value="NZ_QGLE01000007.1"/>
</dbReference>
<evidence type="ECO:0000256" key="2">
    <source>
        <dbReference type="ARBA" id="ARBA00023015"/>
    </source>
</evidence>
<evidence type="ECO:0000256" key="1">
    <source>
        <dbReference type="ARBA" id="ARBA00009437"/>
    </source>
</evidence>
<dbReference type="CDD" id="cd08422">
    <property type="entry name" value="PBP2_CrgA_like"/>
    <property type="match status" value="1"/>
</dbReference>
<dbReference type="Pfam" id="PF00126">
    <property type="entry name" value="HTH_1"/>
    <property type="match status" value="1"/>
</dbReference>
<dbReference type="Gene3D" id="1.10.10.10">
    <property type="entry name" value="Winged helix-like DNA-binding domain superfamily/Winged helix DNA-binding domain"/>
    <property type="match status" value="1"/>
</dbReference>
<dbReference type="Proteomes" id="UP000245461">
    <property type="component" value="Unassembled WGS sequence"/>
</dbReference>
<dbReference type="Pfam" id="PF03466">
    <property type="entry name" value="LysR_substrate"/>
    <property type="match status" value="1"/>
</dbReference>
<keyword evidence="2" id="KW-0805">Transcription regulation</keyword>
<dbReference type="OrthoDB" id="9812435at2"/>
<reference evidence="6 7" key="1">
    <citation type="submission" date="2018-05" db="EMBL/GenBank/DDBJ databases">
        <title>Zavarzinia sp. HR-AS.</title>
        <authorList>
            <person name="Lee Y."/>
            <person name="Jeon C.O."/>
        </authorList>
    </citation>
    <scope>NUCLEOTIDE SEQUENCE [LARGE SCALE GENOMIC DNA]</scope>
    <source>
        <strain evidence="6 7">HR-AS</strain>
    </source>
</reference>
<accession>A0A317E2U4</accession>
<comment type="similarity">
    <text evidence="1">Belongs to the LysR transcriptional regulatory family.</text>
</comment>
<sequence length="310" mass="33441">MALIENIRVFVRVLELGSLSAAGRHMRLSPAVVSHRLQQLEGHLGVRLLNRTTRRVRPTEHGSAFYEACQDVLASLERAEATVADAGRLPRGTLRITAPLGFGRQILAPILPDFRDEHPEVSVQLRLSDHVLDLLAEGMDVAIRMGALADSSLIARKIADCPQVLCAAPAYLERCGAPEEPADLLKHACLILRLPGARPVRWVLSTAEGPVTLAVSGPVDADFGEILTEFALRGHGIVMKPLWEVADYLRQGRLVPVLPDFPPPPISLSVVYPHRRLVAAKTRAFADFMLNRGGAAIAEAVGAAGQSNGA</sequence>
<dbReference type="InterPro" id="IPR036390">
    <property type="entry name" value="WH_DNA-bd_sf"/>
</dbReference>
<dbReference type="AlphaFoldDB" id="A0A317E2U4"/>
<dbReference type="SUPFAM" id="SSF46785">
    <property type="entry name" value="Winged helix' DNA-binding domain"/>
    <property type="match status" value="1"/>
</dbReference>
<dbReference type="PANTHER" id="PTHR30537">
    <property type="entry name" value="HTH-TYPE TRANSCRIPTIONAL REGULATOR"/>
    <property type="match status" value="1"/>
</dbReference>
<gene>
    <name evidence="6" type="ORF">DKG74_13025</name>
</gene>
<evidence type="ECO:0000256" key="4">
    <source>
        <dbReference type="ARBA" id="ARBA00023163"/>
    </source>
</evidence>
<dbReference type="EMBL" id="QGLE01000007">
    <property type="protein sequence ID" value="PWR21357.1"/>
    <property type="molecule type" value="Genomic_DNA"/>
</dbReference>
<dbReference type="PANTHER" id="PTHR30537:SF5">
    <property type="entry name" value="HTH-TYPE TRANSCRIPTIONAL ACTIVATOR TTDR-RELATED"/>
    <property type="match status" value="1"/>
</dbReference>
<dbReference type="FunFam" id="1.10.10.10:FF:000001">
    <property type="entry name" value="LysR family transcriptional regulator"/>
    <property type="match status" value="1"/>
</dbReference>
<dbReference type="PROSITE" id="PS50931">
    <property type="entry name" value="HTH_LYSR"/>
    <property type="match status" value="1"/>
</dbReference>
<keyword evidence="4" id="KW-0804">Transcription</keyword>
<dbReference type="FunFam" id="3.40.190.290:FF:000001">
    <property type="entry name" value="Transcriptional regulator, LysR family"/>
    <property type="match status" value="1"/>
</dbReference>
<dbReference type="InterPro" id="IPR005119">
    <property type="entry name" value="LysR_subst-bd"/>
</dbReference>
<protein>
    <submittedName>
        <fullName evidence="6">LysR family transcriptional regulator</fullName>
    </submittedName>
</protein>
<dbReference type="InterPro" id="IPR000847">
    <property type="entry name" value="LysR_HTH_N"/>
</dbReference>
<dbReference type="InterPro" id="IPR058163">
    <property type="entry name" value="LysR-type_TF_proteobact-type"/>
</dbReference>
<feature type="domain" description="HTH lysR-type" evidence="5">
    <location>
        <begin position="1"/>
        <end position="59"/>
    </location>
</feature>
<evidence type="ECO:0000313" key="7">
    <source>
        <dbReference type="Proteomes" id="UP000245461"/>
    </source>
</evidence>